<proteinExistence type="predicted"/>
<evidence type="ECO:0000313" key="2">
    <source>
        <dbReference type="Proteomes" id="UP000828390"/>
    </source>
</evidence>
<reference evidence="1" key="2">
    <citation type="submission" date="2020-11" db="EMBL/GenBank/DDBJ databases">
        <authorList>
            <person name="McCartney M.A."/>
            <person name="Auch B."/>
            <person name="Kono T."/>
            <person name="Mallez S."/>
            <person name="Becker A."/>
            <person name="Gohl D.M."/>
            <person name="Silverstein K.A.T."/>
            <person name="Koren S."/>
            <person name="Bechman K.B."/>
            <person name="Herman A."/>
            <person name="Abrahante J.E."/>
            <person name="Garbe J."/>
        </authorList>
    </citation>
    <scope>NUCLEOTIDE SEQUENCE</scope>
    <source>
        <strain evidence="1">Duluth1</strain>
        <tissue evidence="1">Whole animal</tissue>
    </source>
</reference>
<name>A0A9D4NKY2_DREPO</name>
<dbReference type="Proteomes" id="UP000828390">
    <property type="component" value="Unassembled WGS sequence"/>
</dbReference>
<comment type="caution">
    <text evidence="1">The sequence shown here is derived from an EMBL/GenBank/DDBJ whole genome shotgun (WGS) entry which is preliminary data.</text>
</comment>
<reference evidence="1" key="1">
    <citation type="journal article" date="2019" name="bioRxiv">
        <title>The Genome of the Zebra Mussel, Dreissena polymorpha: A Resource for Invasive Species Research.</title>
        <authorList>
            <person name="McCartney M.A."/>
            <person name="Auch B."/>
            <person name="Kono T."/>
            <person name="Mallez S."/>
            <person name="Zhang Y."/>
            <person name="Obille A."/>
            <person name="Becker A."/>
            <person name="Abrahante J.E."/>
            <person name="Garbe J."/>
            <person name="Badalamenti J.P."/>
            <person name="Herman A."/>
            <person name="Mangelson H."/>
            <person name="Liachko I."/>
            <person name="Sullivan S."/>
            <person name="Sone E.D."/>
            <person name="Koren S."/>
            <person name="Silverstein K.A.T."/>
            <person name="Beckman K.B."/>
            <person name="Gohl D.M."/>
        </authorList>
    </citation>
    <scope>NUCLEOTIDE SEQUENCE</scope>
    <source>
        <strain evidence="1">Duluth1</strain>
        <tissue evidence="1">Whole animal</tissue>
    </source>
</reference>
<sequence length="106" mass="12015">MAYKTITITKKRVLSNCVGERARGMVRVRAKSNKLIEDYTFNVELVGCNYFHVNLFKLSNTYGADDDHDGGYDYVVVGDDDDTENDDYDNGDYVDAEADYVDNVYG</sequence>
<organism evidence="1 2">
    <name type="scientific">Dreissena polymorpha</name>
    <name type="common">Zebra mussel</name>
    <name type="synonym">Mytilus polymorpha</name>
    <dbReference type="NCBI Taxonomy" id="45954"/>
    <lineage>
        <taxon>Eukaryota</taxon>
        <taxon>Metazoa</taxon>
        <taxon>Spiralia</taxon>
        <taxon>Lophotrochozoa</taxon>
        <taxon>Mollusca</taxon>
        <taxon>Bivalvia</taxon>
        <taxon>Autobranchia</taxon>
        <taxon>Heteroconchia</taxon>
        <taxon>Euheterodonta</taxon>
        <taxon>Imparidentia</taxon>
        <taxon>Neoheterodontei</taxon>
        <taxon>Myida</taxon>
        <taxon>Dreissenoidea</taxon>
        <taxon>Dreissenidae</taxon>
        <taxon>Dreissena</taxon>
    </lineage>
</organism>
<dbReference type="AlphaFoldDB" id="A0A9D4NKY2"/>
<keyword evidence="2" id="KW-1185">Reference proteome</keyword>
<dbReference type="EMBL" id="JAIWYP010000001">
    <property type="protein sequence ID" value="KAH3896200.1"/>
    <property type="molecule type" value="Genomic_DNA"/>
</dbReference>
<evidence type="ECO:0000313" key="1">
    <source>
        <dbReference type="EMBL" id="KAH3896200.1"/>
    </source>
</evidence>
<accession>A0A9D4NKY2</accession>
<protein>
    <submittedName>
        <fullName evidence="1">Uncharacterized protein</fullName>
    </submittedName>
</protein>
<gene>
    <name evidence="1" type="ORF">DPMN_020373</name>
</gene>